<sequence length="228" mass="24690">MEMIGEPDGLPGGTPPSPCKTYAKLNRVEPLTRVSGKIAVYAADDVDTDRIIPALYLSRVSRFGYGELLFRNVRGGDFPLDAPEAQGAVILVAGSNFGCGSSREHAVWAIQQAGFRAVIGRKKADSPAFSDIFRQNAANCGLLLVDLPEDQHQVLVDAGSGASIEIDLERQEVIVGSHRFKFEIAPATRNALLKGLDLIGTTLELEDRISSFEKSRRAFQPPETEPVP</sequence>
<dbReference type="EMBL" id="AP021858">
    <property type="protein sequence ID" value="BBO24025.1"/>
    <property type="molecule type" value="Genomic_DNA"/>
</dbReference>
<evidence type="ECO:0000256" key="1">
    <source>
        <dbReference type="ARBA" id="ARBA00000491"/>
    </source>
</evidence>
<dbReference type="InterPro" id="IPR015928">
    <property type="entry name" value="Aconitase/3IPM_dehydase_swvl"/>
</dbReference>
<dbReference type="GO" id="GO:0003861">
    <property type="term" value="F:3-isopropylmalate dehydratase activity"/>
    <property type="evidence" value="ECO:0007669"/>
    <property type="project" value="UniProtKB-EC"/>
</dbReference>
<dbReference type="NCBIfam" id="NF002458">
    <property type="entry name" value="PRK01641.1"/>
    <property type="match status" value="1"/>
</dbReference>
<dbReference type="InterPro" id="IPR000573">
    <property type="entry name" value="AconitaseA/IPMdHydase_ssu_swvl"/>
</dbReference>
<dbReference type="PANTHER" id="PTHR43345">
    <property type="entry name" value="3-ISOPROPYLMALATE DEHYDRATASE SMALL SUBUNIT 2-RELATED-RELATED"/>
    <property type="match status" value="1"/>
</dbReference>
<keyword evidence="11" id="KW-0100">Branched-chain amino acid biosynthesis</keyword>
<evidence type="ECO:0000256" key="5">
    <source>
        <dbReference type="ARBA" id="ARBA00011271"/>
    </source>
</evidence>
<dbReference type="AlphaFoldDB" id="A0A809RHQ9"/>
<evidence type="ECO:0000256" key="13">
    <source>
        <dbReference type="ARBA" id="ARBA00033368"/>
    </source>
</evidence>
<evidence type="ECO:0000313" key="15">
    <source>
        <dbReference type="EMBL" id="BBO24025.1"/>
    </source>
</evidence>
<evidence type="ECO:0000256" key="4">
    <source>
        <dbReference type="ARBA" id="ARBA00009845"/>
    </source>
</evidence>
<dbReference type="Pfam" id="PF00694">
    <property type="entry name" value="Aconitase_C"/>
    <property type="match status" value="1"/>
</dbReference>
<dbReference type="NCBIfam" id="TIGR00171">
    <property type="entry name" value="leuD"/>
    <property type="match status" value="1"/>
</dbReference>
<evidence type="ECO:0000256" key="6">
    <source>
        <dbReference type="ARBA" id="ARBA00011998"/>
    </source>
</evidence>
<evidence type="ECO:0000259" key="14">
    <source>
        <dbReference type="Pfam" id="PF00694"/>
    </source>
</evidence>
<keyword evidence="8" id="KW-0432">Leucine biosynthesis</keyword>
<dbReference type="PANTHER" id="PTHR43345:SF5">
    <property type="entry name" value="3-ISOPROPYLMALATE DEHYDRATASE SMALL SUBUNIT"/>
    <property type="match status" value="1"/>
</dbReference>
<name>A0A809RHQ9_9BACT</name>
<evidence type="ECO:0000256" key="9">
    <source>
        <dbReference type="ARBA" id="ARBA00022605"/>
    </source>
</evidence>
<comment type="pathway">
    <text evidence="3">Amino-acid biosynthesis; L-leucine biosynthesis; L-leucine from 3-methyl-2-oxobutanoate: step 2/4.</text>
</comment>
<comment type="function">
    <text evidence="2">Catalyzes the isomerization between 2-isopropylmalate and 3-isopropylmalate, via the formation of 2-isopropylmaleate.</text>
</comment>
<protein>
    <recommendedName>
        <fullName evidence="7">3-isopropylmalate dehydratase small subunit</fullName>
        <ecNumber evidence="6">4.2.1.33</ecNumber>
    </recommendedName>
    <alternativeName>
        <fullName evidence="12">Alpha-IPM isomerase</fullName>
    </alternativeName>
    <alternativeName>
        <fullName evidence="13">Isopropylmalate isomerase</fullName>
    </alternativeName>
</protein>
<comment type="similarity">
    <text evidence="4">Belongs to the LeuD family. LeuD type 1 subfamily.</text>
</comment>
<dbReference type="Proteomes" id="UP000662873">
    <property type="component" value="Chromosome"/>
</dbReference>
<evidence type="ECO:0000256" key="11">
    <source>
        <dbReference type="ARBA" id="ARBA00023304"/>
    </source>
</evidence>
<keyword evidence="10" id="KW-0456">Lyase</keyword>
<evidence type="ECO:0000256" key="8">
    <source>
        <dbReference type="ARBA" id="ARBA00022430"/>
    </source>
</evidence>
<reference evidence="15" key="1">
    <citation type="journal article" name="DNA Res.">
        <title>The physiological potential of anammox bacteria as revealed by their core genome structure.</title>
        <authorList>
            <person name="Okubo T."/>
            <person name="Toyoda A."/>
            <person name="Fukuhara K."/>
            <person name="Uchiyama I."/>
            <person name="Harigaya Y."/>
            <person name="Kuroiwa M."/>
            <person name="Suzuki T."/>
            <person name="Murakami Y."/>
            <person name="Suwa Y."/>
            <person name="Takami H."/>
        </authorList>
    </citation>
    <scope>NUCLEOTIDE SEQUENCE</scope>
    <source>
        <strain evidence="15">317325-2</strain>
    </source>
</reference>
<comment type="catalytic activity">
    <reaction evidence="1">
        <text>(2R,3S)-3-isopropylmalate = (2S)-2-isopropylmalate</text>
        <dbReference type="Rhea" id="RHEA:32287"/>
        <dbReference type="ChEBI" id="CHEBI:1178"/>
        <dbReference type="ChEBI" id="CHEBI:35121"/>
        <dbReference type="EC" id="4.2.1.33"/>
    </reaction>
</comment>
<evidence type="ECO:0000256" key="2">
    <source>
        <dbReference type="ARBA" id="ARBA00002695"/>
    </source>
</evidence>
<accession>A0A809RHQ9</accession>
<dbReference type="GO" id="GO:0009316">
    <property type="term" value="C:3-isopropylmalate dehydratase complex"/>
    <property type="evidence" value="ECO:0007669"/>
    <property type="project" value="InterPro"/>
</dbReference>
<feature type="domain" description="Aconitase A/isopropylmalate dehydratase small subunit swivel" evidence="14">
    <location>
        <begin position="77"/>
        <end position="149"/>
    </location>
</feature>
<evidence type="ECO:0000313" key="16">
    <source>
        <dbReference type="Proteomes" id="UP000662873"/>
    </source>
</evidence>
<gene>
    <name evidence="15" type="ORF">NPRO_16200</name>
</gene>
<comment type="subunit">
    <text evidence="5">Heterodimer of LeuC and LeuD.</text>
</comment>
<evidence type="ECO:0000256" key="7">
    <source>
        <dbReference type="ARBA" id="ARBA00017233"/>
    </source>
</evidence>
<dbReference type="KEGG" id="npy:NPRO_16200"/>
<dbReference type="Gene3D" id="3.20.19.10">
    <property type="entry name" value="Aconitase, domain 4"/>
    <property type="match status" value="1"/>
</dbReference>
<dbReference type="InterPro" id="IPR033940">
    <property type="entry name" value="IPMI_Swivel"/>
</dbReference>
<dbReference type="InterPro" id="IPR050075">
    <property type="entry name" value="LeuD"/>
</dbReference>
<dbReference type="EC" id="4.2.1.33" evidence="6"/>
<evidence type="ECO:0000256" key="10">
    <source>
        <dbReference type="ARBA" id="ARBA00023239"/>
    </source>
</evidence>
<dbReference type="CDD" id="cd01577">
    <property type="entry name" value="IPMI_Swivel"/>
    <property type="match status" value="1"/>
</dbReference>
<organism evidence="15 16">
    <name type="scientific">Candidatus Nitrosymbiomonas proteolyticus</name>
    <dbReference type="NCBI Taxonomy" id="2608984"/>
    <lineage>
        <taxon>Bacteria</taxon>
        <taxon>Bacillati</taxon>
        <taxon>Armatimonadota</taxon>
        <taxon>Armatimonadota incertae sedis</taxon>
        <taxon>Candidatus Nitrosymbiomonas</taxon>
    </lineage>
</organism>
<evidence type="ECO:0000256" key="12">
    <source>
        <dbReference type="ARBA" id="ARBA00031631"/>
    </source>
</evidence>
<dbReference type="GO" id="GO:0009098">
    <property type="term" value="P:L-leucine biosynthetic process"/>
    <property type="evidence" value="ECO:0007669"/>
    <property type="project" value="UniProtKB-UniPathway"/>
</dbReference>
<dbReference type="UniPathway" id="UPA00048">
    <property type="reaction ID" value="UER00071"/>
</dbReference>
<dbReference type="InterPro" id="IPR004431">
    <property type="entry name" value="3-IsopropMal_deHydase_ssu"/>
</dbReference>
<proteinExistence type="inferred from homology"/>
<evidence type="ECO:0000256" key="3">
    <source>
        <dbReference type="ARBA" id="ARBA00004729"/>
    </source>
</evidence>
<keyword evidence="9" id="KW-0028">Amino-acid biosynthesis</keyword>
<dbReference type="SUPFAM" id="SSF52016">
    <property type="entry name" value="LeuD/IlvD-like"/>
    <property type="match status" value="1"/>
</dbReference>